<comment type="subcellular location">
    <subcellularLocation>
        <location evidence="1">Cell membrane</location>
        <topology evidence="1">Multi-pass membrane protein</topology>
    </subcellularLocation>
</comment>
<keyword evidence="3 6" id="KW-0812">Transmembrane</keyword>
<name>A0ABP8CU02_9ACTN</name>
<feature type="transmembrane region" description="Helical" evidence="6">
    <location>
        <begin position="80"/>
        <end position="103"/>
    </location>
</feature>
<gene>
    <name evidence="8" type="ORF">GCM10022255_002000</name>
</gene>
<evidence type="ECO:0000256" key="1">
    <source>
        <dbReference type="ARBA" id="ARBA00004651"/>
    </source>
</evidence>
<dbReference type="PANTHER" id="PTHR36115">
    <property type="entry name" value="PROLINE-RICH ANTIGEN HOMOLOG-RELATED"/>
    <property type="match status" value="1"/>
</dbReference>
<evidence type="ECO:0000256" key="2">
    <source>
        <dbReference type="ARBA" id="ARBA00022475"/>
    </source>
</evidence>
<reference evidence="9" key="1">
    <citation type="journal article" date="2019" name="Int. J. Syst. Evol. Microbiol.">
        <title>The Global Catalogue of Microorganisms (GCM) 10K type strain sequencing project: providing services to taxonomists for standard genome sequencing and annotation.</title>
        <authorList>
            <consortium name="The Broad Institute Genomics Platform"/>
            <consortium name="The Broad Institute Genome Sequencing Center for Infectious Disease"/>
            <person name="Wu L."/>
            <person name="Ma J."/>
        </authorList>
    </citation>
    <scope>NUCLEOTIDE SEQUENCE [LARGE SCALE GENOMIC DNA]</scope>
    <source>
        <strain evidence="9">JCM 17441</strain>
    </source>
</reference>
<keyword evidence="2" id="KW-1003">Cell membrane</keyword>
<feature type="domain" description="RDD" evidence="7">
    <location>
        <begin position="30"/>
        <end position="181"/>
    </location>
</feature>
<keyword evidence="4 6" id="KW-1133">Transmembrane helix</keyword>
<feature type="transmembrane region" description="Helical" evidence="6">
    <location>
        <begin position="144"/>
        <end position="164"/>
    </location>
</feature>
<keyword evidence="9" id="KW-1185">Reference proteome</keyword>
<evidence type="ECO:0000256" key="6">
    <source>
        <dbReference type="SAM" id="Phobius"/>
    </source>
</evidence>
<comment type="caution">
    <text evidence="8">The sequence shown here is derived from an EMBL/GenBank/DDBJ whole genome shotgun (WGS) entry which is preliminary data.</text>
</comment>
<feature type="transmembrane region" description="Helical" evidence="6">
    <location>
        <begin position="44"/>
        <end position="68"/>
    </location>
</feature>
<sequence length="188" mass="20781">MPGYPQYGYPQGGYTVPPPIVPLAPNGMPLAGFGDRFVAYLIDWAVTLGVAILLLIPTVIGMIAYFATVSESDLNNSNPFVAIGPVLLIELGYVLLVGAWVYVYHVEMFNRTGITWGKRTMKLQILRLNDPATPVDRGVLAKRWAVQYLVGVVVPFWTYINGLWQLWDKPYQQCLHDKAAGTIVVKAG</sequence>
<dbReference type="Pfam" id="PF06271">
    <property type="entry name" value="RDD"/>
    <property type="match status" value="1"/>
</dbReference>
<organism evidence="8 9">
    <name type="scientific">Dactylosporangium darangshiense</name>
    <dbReference type="NCBI Taxonomy" id="579108"/>
    <lineage>
        <taxon>Bacteria</taxon>
        <taxon>Bacillati</taxon>
        <taxon>Actinomycetota</taxon>
        <taxon>Actinomycetes</taxon>
        <taxon>Micromonosporales</taxon>
        <taxon>Micromonosporaceae</taxon>
        <taxon>Dactylosporangium</taxon>
    </lineage>
</organism>
<evidence type="ECO:0000256" key="3">
    <source>
        <dbReference type="ARBA" id="ARBA00022692"/>
    </source>
</evidence>
<protein>
    <recommendedName>
        <fullName evidence="7">RDD domain-containing protein</fullName>
    </recommendedName>
</protein>
<dbReference type="PANTHER" id="PTHR36115:SF4">
    <property type="entry name" value="MEMBRANE PROTEIN"/>
    <property type="match status" value="1"/>
</dbReference>
<proteinExistence type="predicted"/>
<keyword evidence="5 6" id="KW-0472">Membrane</keyword>
<dbReference type="InterPro" id="IPR051791">
    <property type="entry name" value="Pra-immunoreactive"/>
</dbReference>
<dbReference type="InterPro" id="IPR010432">
    <property type="entry name" value="RDD"/>
</dbReference>
<evidence type="ECO:0000313" key="8">
    <source>
        <dbReference type="EMBL" id="GAA4243335.1"/>
    </source>
</evidence>
<dbReference type="Proteomes" id="UP001500620">
    <property type="component" value="Unassembled WGS sequence"/>
</dbReference>
<evidence type="ECO:0000259" key="7">
    <source>
        <dbReference type="Pfam" id="PF06271"/>
    </source>
</evidence>
<evidence type="ECO:0000256" key="4">
    <source>
        <dbReference type="ARBA" id="ARBA00022989"/>
    </source>
</evidence>
<accession>A0ABP8CU02</accession>
<dbReference type="EMBL" id="BAABAT010000001">
    <property type="protein sequence ID" value="GAA4243335.1"/>
    <property type="molecule type" value="Genomic_DNA"/>
</dbReference>
<evidence type="ECO:0000313" key="9">
    <source>
        <dbReference type="Proteomes" id="UP001500620"/>
    </source>
</evidence>
<evidence type="ECO:0000256" key="5">
    <source>
        <dbReference type="ARBA" id="ARBA00023136"/>
    </source>
</evidence>